<dbReference type="InterPro" id="IPR002073">
    <property type="entry name" value="PDEase_catalytic_dom"/>
</dbReference>
<keyword evidence="2 6" id="KW-0479">Metal-binding</keyword>
<sequence>MNSRSCAASHDMGCAASRAGTVKVVEPFKPPADEKGYEGQKATRPVPPRLIQLKKDEVFSLSAGSAAGTTASAESTVSSVRKLPEISDEDAASAAAGKLRLLLKQLDVGEMPSVDALKTTISFAADVLNSIAKNGSVVPSDDKFQSVPDEKVREWLSQTFTREESTYTNSQQPVQRKFKSVAQVVLIGQYIDNIYHEGSSIVQQYPPGVNELFAEQMDSWNFNILHAEQLCSNAPLRHIGHELFRKHDLTKKYKILPSCLDAFLAKVEAGYQLHGNPYHNSTHAADVLQTVHYLISSTGLEHWISSLEVLAILLAATVHDLEHTGTTNTFHIQSYTDYALLYNDRAVLENFHLNRAFTLLKEDELNILKNLKLEDFRLVRSLVVEMVLATDMSSHSDQLKHMRQLISSPDVIVQIEKGRSKVLCLLLHMADISHPGKEWETHQEFSSRLVEEFFRQGDQEMQLGRTCSPLCNRNTTSVPECQLGFIDYIVSPSFDVCGDLLELLVSGYPSDNTAPHSLPSRDVLRPWEKPINSNKCAWKKKKKKSVEGGTKPRHHAEHDEEKESKAEKKRSTIETHKVSTTETLRTPGGSETTTILTREMHRVVTDIATVVTKVGSSSPSGNDPTTGR</sequence>
<feature type="binding site" evidence="6">
    <location>
        <position position="319"/>
    </location>
    <ligand>
        <name>Zn(2+)</name>
        <dbReference type="ChEBI" id="CHEBI:29105"/>
        <label>1</label>
    </ligand>
</feature>
<name>O96075_9METZ</name>
<dbReference type="PROSITE" id="PS51845">
    <property type="entry name" value="PDEASE_I_2"/>
    <property type="match status" value="1"/>
</dbReference>
<evidence type="ECO:0000256" key="4">
    <source>
        <dbReference type="PIRSR" id="PIRSR623088-1"/>
    </source>
</evidence>
<dbReference type="EC" id="3.1.4.-" evidence="7"/>
<keyword evidence="3 7" id="KW-0378">Hydrolase</keyword>
<dbReference type="SUPFAM" id="SSF109604">
    <property type="entry name" value="HD-domain/PDEase-like"/>
    <property type="match status" value="1"/>
</dbReference>
<dbReference type="InterPro" id="IPR013706">
    <property type="entry name" value="PDE1_N"/>
</dbReference>
<feature type="compositionally biased region" description="Basic and acidic residues" evidence="8">
    <location>
        <begin position="556"/>
        <end position="579"/>
    </location>
</feature>
<keyword evidence="1" id="KW-0140">cGMP</keyword>
<evidence type="ECO:0000256" key="7">
    <source>
        <dbReference type="RuleBase" id="RU363067"/>
    </source>
</evidence>
<dbReference type="InterPro" id="IPR036971">
    <property type="entry name" value="PDEase_catalytic_dom_sf"/>
</dbReference>
<evidence type="ECO:0000259" key="9">
    <source>
        <dbReference type="PROSITE" id="PS51845"/>
    </source>
</evidence>
<evidence type="ECO:0000256" key="6">
    <source>
        <dbReference type="PIRSR" id="PIRSR623088-3"/>
    </source>
</evidence>
<protein>
    <recommendedName>
        <fullName evidence="7">Phosphodiesterase</fullName>
        <ecNumber evidence="7">3.1.4.-</ecNumber>
    </recommendedName>
</protein>
<reference evidence="10" key="1">
    <citation type="journal article" date="1998" name="FEBS Lett.">
        <title>Ancient gene duplication and domain shuffling in the animal cyclic nucleotide phosphodiesterase family.</title>
        <authorList>
            <person name="Koyanagi M."/>
            <person name="Suga H."/>
            <person name="Hoshiyama D."/>
            <person name="Ono K."/>
            <person name="Iwabe N."/>
            <person name="Kuma K."/>
            <person name="Miyata T."/>
        </authorList>
    </citation>
    <scope>NUCLEOTIDE SEQUENCE</scope>
</reference>
<evidence type="ECO:0000256" key="5">
    <source>
        <dbReference type="PIRSR" id="PIRSR623088-2"/>
    </source>
</evidence>
<dbReference type="Pfam" id="PF00233">
    <property type="entry name" value="PDEase_I"/>
    <property type="match status" value="1"/>
</dbReference>
<accession>O96075</accession>
<dbReference type="PROSITE" id="PS00126">
    <property type="entry name" value="PDEASE_I_1"/>
    <property type="match status" value="1"/>
</dbReference>
<feature type="binding site" evidence="6">
    <location>
        <position position="320"/>
    </location>
    <ligand>
        <name>Zn(2+)</name>
        <dbReference type="ChEBI" id="CHEBI:29105"/>
        <label>1</label>
    </ligand>
</feature>
<dbReference type="InterPro" id="IPR023174">
    <property type="entry name" value="PDEase_CS"/>
</dbReference>
<dbReference type="Gene3D" id="1.10.1300.10">
    <property type="entry name" value="3'5'-cyclic nucleotide phosphodiesterase, catalytic domain"/>
    <property type="match status" value="1"/>
</dbReference>
<dbReference type="CDD" id="cd00077">
    <property type="entry name" value="HDc"/>
    <property type="match status" value="1"/>
</dbReference>
<dbReference type="InterPro" id="IPR003607">
    <property type="entry name" value="HD/PDEase_dom"/>
</dbReference>
<feature type="binding site" evidence="5">
    <location>
        <position position="482"/>
    </location>
    <ligand>
        <name>AMP</name>
        <dbReference type="ChEBI" id="CHEBI:456215"/>
    </ligand>
</feature>
<dbReference type="GO" id="GO:0046872">
    <property type="term" value="F:metal ion binding"/>
    <property type="evidence" value="ECO:0007669"/>
    <property type="project" value="UniProtKB-KW"/>
</dbReference>
<evidence type="ECO:0000313" key="10">
    <source>
        <dbReference type="EMBL" id="BAA34307.1"/>
    </source>
</evidence>
<comment type="cofactor">
    <cofactor evidence="7">
        <name>a divalent metal cation</name>
        <dbReference type="ChEBI" id="CHEBI:60240"/>
    </cofactor>
    <text evidence="7">Binds 2 divalent metal cations per subunit. Site 1 may preferentially bind zinc ions, while site 2 has a preference for magnesium and/or manganese ions.</text>
</comment>
<dbReference type="PANTHER" id="PTHR11347">
    <property type="entry name" value="CYCLIC NUCLEOTIDE PHOSPHODIESTERASE"/>
    <property type="match status" value="1"/>
</dbReference>
<feature type="binding site" evidence="5">
    <location>
        <position position="431"/>
    </location>
    <ligand>
        <name>AMP</name>
        <dbReference type="ChEBI" id="CHEBI:456215"/>
    </ligand>
</feature>
<feature type="binding site" evidence="5">
    <location>
        <begin position="279"/>
        <end position="283"/>
    </location>
    <ligand>
        <name>AMP</name>
        <dbReference type="ChEBI" id="CHEBI:456215"/>
    </ligand>
</feature>
<feature type="compositionally biased region" description="Polar residues" evidence="8">
    <location>
        <begin position="580"/>
        <end position="596"/>
    </location>
</feature>
<dbReference type="PRINTS" id="PR00387">
    <property type="entry name" value="PDIESTERASE1"/>
</dbReference>
<feature type="binding site" evidence="6">
    <location>
        <position position="431"/>
    </location>
    <ligand>
        <name>Zn(2+)</name>
        <dbReference type="ChEBI" id="CHEBI:29105"/>
        <label>1</label>
    </ligand>
</feature>
<evidence type="ECO:0000256" key="3">
    <source>
        <dbReference type="ARBA" id="ARBA00022801"/>
    </source>
</evidence>
<proteinExistence type="evidence at transcript level"/>
<dbReference type="EMBL" id="AB017021">
    <property type="protein sequence ID" value="BAA34307.1"/>
    <property type="molecule type" value="mRNA"/>
</dbReference>
<feature type="binding site" evidence="6">
    <location>
        <position position="320"/>
    </location>
    <ligand>
        <name>Zn(2+)</name>
        <dbReference type="ChEBI" id="CHEBI:29105"/>
        <label>2</label>
    </ligand>
</feature>
<feature type="active site" description="Proton donor" evidence="4">
    <location>
        <position position="279"/>
    </location>
</feature>
<feature type="binding site" evidence="5">
    <location>
        <position position="320"/>
    </location>
    <ligand>
        <name>AMP</name>
        <dbReference type="ChEBI" id="CHEBI:456215"/>
    </ligand>
</feature>
<evidence type="ECO:0000256" key="8">
    <source>
        <dbReference type="SAM" id="MobiDB-lite"/>
    </source>
</evidence>
<dbReference type="GO" id="GO:0004114">
    <property type="term" value="F:3',5'-cyclic-nucleotide phosphodiesterase activity"/>
    <property type="evidence" value="ECO:0007669"/>
    <property type="project" value="InterPro"/>
</dbReference>
<dbReference type="SMART" id="SM00471">
    <property type="entry name" value="HDc"/>
    <property type="match status" value="1"/>
</dbReference>
<dbReference type="InterPro" id="IPR023088">
    <property type="entry name" value="PDEase"/>
</dbReference>
<dbReference type="AlphaFoldDB" id="O96075"/>
<evidence type="ECO:0000256" key="2">
    <source>
        <dbReference type="ARBA" id="ARBA00022723"/>
    </source>
</evidence>
<dbReference type="GO" id="GO:0007165">
    <property type="term" value="P:signal transduction"/>
    <property type="evidence" value="ECO:0007669"/>
    <property type="project" value="InterPro"/>
</dbReference>
<feature type="region of interest" description="Disordered" evidence="8">
    <location>
        <begin position="538"/>
        <end position="600"/>
    </location>
</feature>
<evidence type="ECO:0000256" key="1">
    <source>
        <dbReference type="ARBA" id="ARBA00022535"/>
    </source>
</evidence>
<comment type="similarity">
    <text evidence="7">Belongs to the cyclic nucleotide phosphodiesterase family.</text>
</comment>
<feature type="binding site" evidence="6">
    <location>
        <position position="283"/>
    </location>
    <ligand>
        <name>Zn(2+)</name>
        <dbReference type="ChEBI" id="CHEBI:29105"/>
        <label>1</label>
    </ligand>
</feature>
<organism evidence="10">
    <name type="scientific">Ephydatia fluviatilis</name>
    <dbReference type="NCBI Taxonomy" id="31330"/>
    <lineage>
        <taxon>Eukaryota</taxon>
        <taxon>Metazoa</taxon>
        <taxon>Porifera</taxon>
        <taxon>Demospongiae</taxon>
        <taxon>Heteroscleromorpha</taxon>
        <taxon>Spongillida</taxon>
        <taxon>Spongillidae</taxon>
        <taxon>Ephydatia</taxon>
    </lineage>
</organism>
<feature type="domain" description="PDEase" evidence="9">
    <location>
        <begin position="174"/>
        <end position="545"/>
    </location>
</feature>
<dbReference type="Pfam" id="PF08499">
    <property type="entry name" value="PDEase_I_N"/>
    <property type="match status" value="1"/>
</dbReference>